<feature type="region of interest" description="Disordered" evidence="7">
    <location>
        <begin position="1"/>
        <end position="28"/>
    </location>
</feature>
<dbReference type="InterPro" id="IPR003598">
    <property type="entry name" value="Ig_sub2"/>
</dbReference>
<feature type="region of interest" description="Disordered" evidence="7">
    <location>
        <begin position="1155"/>
        <end position="1217"/>
    </location>
</feature>
<dbReference type="InterPro" id="IPR003599">
    <property type="entry name" value="Ig_sub"/>
</dbReference>
<keyword evidence="6" id="KW-0175">Coiled coil</keyword>
<name>A0A8S4P8R4_OWEFU</name>
<feature type="compositionally biased region" description="Acidic residues" evidence="7">
    <location>
        <begin position="312"/>
        <end position="321"/>
    </location>
</feature>
<feature type="compositionally biased region" description="Basic and acidic residues" evidence="7">
    <location>
        <begin position="1190"/>
        <end position="1204"/>
    </location>
</feature>
<keyword evidence="2" id="KW-0479">Metal-binding</keyword>
<evidence type="ECO:0000256" key="4">
    <source>
        <dbReference type="ARBA" id="ARBA00022833"/>
    </source>
</evidence>
<feature type="region of interest" description="Disordered" evidence="7">
    <location>
        <begin position="1039"/>
        <end position="1086"/>
    </location>
</feature>
<comment type="caution">
    <text evidence="10">The sequence shown here is derived from an EMBL/GenBank/DDBJ whole genome shotgun (WGS) entry which is preliminary data.</text>
</comment>
<dbReference type="InterPro" id="IPR013098">
    <property type="entry name" value="Ig_I-set"/>
</dbReference>
<organism evidence="10 11">
    <name type="scientific">Owenia fusiformis</name>
    <name type="common">Polychaete worm</name>
    <dbReference type="NCBI Taxonomy" id="6347"/>
    <lineage>
        <taxon>Eukaryota</taxon>
        <taxon>Metazoa</taxon>
        <taxon>Spiralia</taxon>
        <taxon>Lophotrochozoa</taxon>
        <taxon>Annelida</taxon>
        <taxon>Polychaeta</taxon>
        <taxon>Sedentaria</taxon>
        <taxon>Canalipalpata</taxon>
        <taxon>Sabellida</taxon>
        <taxon>Oweniida</taxon>
        <taxon>Oweniidae</taxon>
        <taxon>Owenia</taxon>
    </lineage>
</organism>
<dbReference type="SMART" id="SM00408">
    <property type="entry name" value="IGc2"/>
    <property type="match status" value="2"/>
</dbReference>
<feature type="coiled-coil region" evidence="6">
    <location>
        <begin position="55"/>
        <end position="82"/>
    </location>
</feature>
<feature type="domain" description="RabBD" evidence="9">
    <location>
        <begin position="30"/>
        <end position="150"/>
    </location>
</feature>
<keyword evidence="3" id="KW-0863">Zinc-finger</keyword>
<gene>
    <name evidence="10" type="ORF">OFUS_LOCUS15091</name>
</gene>
<dbReference type="FunFam" id="3.30.40.10:FF:000018">
    <property type="entry name" value="Synaptotagmin-like 5, isoform CRA_a"/>
    <property type="match status" value="1"/>
</dbReference>
<feature type="region of interest" description="Disordered" evidence="7">
    <location>
        <begin position="1331"/>
        <end position="1488"/>
    </location>
</feature>
<evidence type="ECO:0000313" key="10">
    <source>
        <dbReference type="EMBL" id="CAH1789792.1"/>
    </source>
</evidence>
<dbReference type="Pfam" id="PF04698">
    <property type="entry name" value="Rab_eff_C"/>
    <property type="match status" value="1"/>
</dbReference>
<feature type="compositionally biased region" description="Basic and acidic residues" evidence="7">
    <location>
        <begin position="1041"/>
        <end position="1050"/>
    </location>
</feature>
<evidence type="ECO:0000256" key="6">
    <source>
        <dbReference type="SAM" id="Coils"/>
    </source>
</evidence>
<dbReference type="Pfam" id="PF07679">
    <property type="entry name" value="I-set"/>
    <property type="match status" value="2"/>
</dbReference>
<dbReference type="InterPro" id="IPR041282">
    <property type="entry name" value="FYVE_2"/>
</dbReference>
<dbReference type="PROSITE" id="PS50835">
    <property type="entry name" value="IG_LIKE"/>
    <property type="match status" value="2"/>
</dbReference>
<feature type="compositionally biased region" description="Low complexity" evidence="7">
    <location>
        <begin position="1411"/>
        <end position="1448"/>
    </location>
</feature>
<evidence type="ECO:0000256" key="5">
    <source>
        <dbReference type="ARBA" id="ARBA00023319"/>
    </source>
</evidence>
<dbReference type="Gene3D" id="3.30.40.10">
    <property type="entry name" value="Zinc/RING finger domain, C3HC4 (zinc finger)"/>
    <property type="match status" value="1"/>
</dbReference>
<evidence type="ECO:0000259" key="8">
    <source>
        <dbReference type="PROSITE" id="PS50835"/>
    </source>
</evidence>
<feature type="region of interest" description="Disordered" evidence="7">
    <location>
        <begin position="1292"/>
        <end position="1318"/>
    </location>
</feature>
<dbReference type="PROSITE" id="PS50916">
    <property type="entry name" value="RABBD"/>
    <property type="match status" value="1"/>
</dbReference>
<dbReference type="GO" id="GO:0008270">
    <property type="term" value="F:zinc ion binding"/>
    <property type="evidence" value="ECO:0007669"/>
    <property type="project" value="UniProtKB-KW"/>
</dbReference>
<accession>A0A8S4P8R4</accession>
<feature type="region of interest" description="Disordered" evidence="7">
    <location>
        <begin position="383"/>
        <end position="433"/>
    </location>
</feature>
<evidence type="ECO:0000259" key="9">
    <source>
        <dbReference type="PROSITE" id="PS50916"/>
    </source>
</evidence>
<feature type="region of interest" description="Disordered" evidence="7">
    <location>
        <begin position="304"/>
        <end position="324"/>
    </location>
</feature>
<evidence type="ECO:0000256" key="2">
    <source>
        <dbReference type="ARBA" id="ARBA00022723"/>
    </source>
</evidence>
<feature type="compositionally biased region" description="Polar residues" evidence="7">
    <location>
        <begin position="1051"/>
        <end position="1062"/>
    </location>
</feature>
<dbReference type="GO" id="GO:0030864">
    <property type="term" value="C:cortical actin cytoskeleton"/>
    <property type="evidence" value="ECO:0007669"/>
    <property type="project" value="TreeGrafter"/>
</dbReference>
<comment type="similarity">
    <text evidence="1">Belongs to the protein kinase superfamily. CAMK Ser/Thr protein kinase family.</text>
</comment>
<dbReference type="EMBL" id="CAIIXF020000007">
    <property type="protein sequence ID" value="CAH1789792.1"/>
    <property type="molecule type" value="Genomic_DNA"/>
</dbReference>
<dbReference type="GO" id="GO:0017022">
    <property type="term" value="F:myosin binding"/>
    <property type="evidence" value="ECO:0007669"/>
    <property type="project" value="TreeGrafter"/>
</dbReference>
<dbReference type="InterPro" id="IPR013083">
    <property type="entry name" value="Znf_RING/FYVE/PHD"/>
</dbReference>
<evidence type="ECO:0000313" key="11">
    <source>
        <dbReference type="Proteomes" id="UP000749559"/>
    </source>
</evidence>
<dbReference type="GO" id="GO:0031267">
    <property type="term" value="F:small GTPase binding"/>
    <property type="evidence" value="ECO:0007669"/>
    <property type="project" value="InterPro"/>
</dbReference>
<evidence type="ECO:0000256" key="3">
    <source>
        <dbReference type="ARBA" id="ARBA00022771"/>
    </source>
</evidence>
<dbReference type="Gene3D" id="2.60.40.10">
    <property type="entry name" value="Immunoglobulins"/>
    <property type="match status" value="2"/>
</dbReference>
<feature type="domain" description="Ig-like" evidence="8">
    <location>
        <begin position="805"/>
        <end position="890"/>
    </location>
</feature>
<feature type="compositionally biased region" description="Basic and acidic residues" evidence="7">
    <location>
        <begin position="410"/>
        <end position="433"/>
    </location>
</feature>
<proteinExistence type="inferred from homology"/>
<sequence length="1529" mass="172604">MLNYLSPSKLLEPPSSTTPSQDQKSDMGRKINLNHLDETECERILNVIQRDFELRQSEKERLSKIEEEIRDEKTKVNILAKQQNFNDNCCMRCFSTFFFIFNRRVQCYNCKFFVCKNCSGFDKHQKEYICKICEKQIELATQSCEWFYANVRQKFKRFGSAKVVRSLYKRKSGSDSENDSGYDPSLYNSLPQGKKYRESVRNLFPPEQENIRGPNGSSRLNITGGQVSYRTLDPNSNDNTVHLSGEEAEKRLFQDQLDNITHEIYGTLDGQHPDDLANPEQSQDVLSTQRVNVRDALVNLTQGLSRFRESSTDDDNSEENTTEAKRIVTQMVEEFVGGAIDIDVDDVLASDSSDNKCYEDILADAIVKKISLDHRKVKERLSEVEVEADEGNDRESPRTSPSQRRKHDSPRRNHDTPNKKPLTKTESEDTEDRLNKTSEFVKCHEVPLPSFVEGIEDVDITDLVQKNLDISDTDSQRKLPKTTEKAIDQLQNGDNNLEDDVDSPEGAELLLQGGSMPQNWKKNWFFTEKNIVSPYDNFGDKKVGAEDVVMLVPKLDESPGPKIGDKDLDEVSELSERSRRSSIASISSLSSSEEEQIYLEELAATGELRQVTNEIVREFLHTDEEIQTEDFVIQTDTEEIETTTMPIAKRAVASCEIATMTDEDGLRKSAQLYVKDEKDQIMREMLQTTLIPLGTSEDDETDPRFVVRPMNVTVPEGEPAKFTCQVAGSEPLDVFWYKSGSEMTELEDGAQCEIYREGDIYHLDVFNTTKKASGQYLCIGVNDEGRCVHSFKITLEANPLELKVPEFIKPIEDIEIIEGQTAKFRCKLKGYPIPRVLWYKDGKRIQDSLEQRIEKLGNRGHSLTMGYATIDDDAEYTVVATNTVGQVKMSAQLLVEPAPKMVEIEMKSPAVTEENKANLNTLADRMVKTQSNVTDTAENVLTSADDLSEINKQLDEMDRKLNNMEVDVHTALSPSPQIEDVVLDDDNNNFAYDMEVKKYQEMRRYTYKKPTPTTNKWTTKAAKNVREVTSTALGVISSTEQKIEAEKDRQMQGTTSKVSPSPKQEKRKYELESPSEPLPISPNKSYDEILNRPQLSFEEFEKQFGGGKVEPLKVNTSEEMDTLSDMKAHELSMDDLPDKIDCGLKRVDSQRYKRDFHVSSSKPKQTKWAVKTPSPTTSPRGPLVRATPAAHREDPHEEIQRQEEDAWSPPLDNRDWTTLANSTEDEIYMTAGQVFNYEDRVGALEKKVGDIDGSTSDKKVAALEDQVARAVAQVSQTEQSVGDIERNVAELSKQGSQKIRGSTERDQIPVTSGEFDEESIPSVKHLLGVFKDGDDKDMGDGNFKREVASDWSDDESFNQSQGEVHSLTARNPRKSFQEQMRAQFGFGGGPKPANYGAPQSPEYDSAPPKWSPRSTPSPQQSPSASPRQPTATVAKQQQSPQLQSKQPQVAKSPREPQQTQPPKRIVVTKKTPAGPPAKLSAPKKNKQSSIMARAAFWNQRIETGAAKDDGLIEEYPELSQDTFKTLDDL</sequence>
<dbReference type="PANTHER" id="PTHR14555">
    <property type="entry name" value="MYELIN-ASSOCIATED OLIGODENDROCYTIC BASIC PROTEIN MOBP -RELATED"/>
    <property type="match status" value="1"/>
</dbReference>
<dbReference type="InterPro" id="IPR006788">
    <property type="entry name" value="Myrip/Melanophilin"/>
</dbReference>
<dbReference type="InterPro" id="IPR007110">
    <property type="entry name" value="Ig-like_dom"/>
</dbReference>
<dbReference type="GO" id="GO:0006886">
    <property type="term" value="P:intracellular protein transport"/>
    <property type="evidence" value="ECO:0007669"/>
    <property type="project" value="InterPro"/>
</dbReference>
<dbReference type="Proteomes" id="UP000749559">
    <property type="component" value="Unassembled WGS sequence"/>
</dbReference>
<evidence type="ECO:0000256" key="7">
    <source>
        <dbReference type="SAM" id="MobiDB-lite"/>
    </source>
</evidence>
<dbReference type="InterPro" id="IPR010911">
    <property type="entry name" value="Rab_BD"/>
</dbReference>
<dbReference type="InterPro" id="IPR051745">
    <property type="entry name" value="Intracell_Transport_Effector"/>
</dbReference>
<feature type="compositionally biased region" description="Low complexity" evidence="7">
    <location>
        <begin position="1"/>
        <end position="20"/>
    </location>
</feature>
<dbReference type="SMART" id="SM00409">
    <property type="entry name" value="IG"/>
    <property type="match status" value="2"/>
</dbReference>
<dbReference type="FunFam" id="2.60.40.10:FF:000107">
    <property type="entry name" value="Myosin, light chain kinase a"/>
    <property type="match status" value="1"/>
</dbReference>
<dbReference type="FunFam" id="2.60.40.10:FF:000080">
    <property type="entry name" value="Myosin light chain kinase, smooth muscle"/>
    <property type="match status" value="1"/>
</dbReference>
<protein>
    <submittedName>
        <fullName evidence="10">Uncharacterized protein</fullName>
    </submittedName>
</protein>
<keyword evidence="5" id="KW-0393">Immunoglobulin domain</keyword>
<dbReference type="CDD" id="cd15753">
    <property type="entry name" value="FYVE_SlaC2-c"/>
    <property type="match status" value="1"/>
</dbReference>
<reference evidence="10" key="1">
    <citation type="submission" date="2022-03" db="EMBL/GenBank/DDBJ databases">
        <authorList>
            <person name="Martin C."/>
        </authorList>
    </citation>
    <scope>NUCLEOTIDE SEQUENCE</scope>
</reference>
<keyword evidence="4" id="KW-0862">Zinc</keyword>
<evidence type="ECO:0000256" key="1">
    <source>
        <dbReference type="ARBA" id="ARBA00006692"/>
    </source>
</evidence>
<dbReference type="InterPro" id="IPR036179">
    <property type="entry name" value="Ig-like_dom_sf"/>
</dbReference>
<feature type="region of interest" description="Disordered" evidence="7">
    <location>
        <begin position="171"/>
        <end position="191"/>
    </location>
</feature>
<dbReference type="SUPFAM" id="SSF57903">
    <property type="entry name" value="FYVE/PHD zinc finger"/>
    <property type="match status" value="1"/>
</dbReference>
<feature type="compositionally biased region" description="Basic and acidic residues" evidence="7">
    <location>
        <begin position="1331"/>
        <end position="1348"/>
    </location>
</feature>
<dbReference type="Pfam" id="PF02318">
    <property type="entry name" value="FYVE_2"/>
    <property type="match status" value="1"/>
</dbReference>
<dbReference type="SUPFAM" id="SSF48726">
    <property type="entry name" value="Immunoglobulin"/>
    <property type="match status" value="2"/>
</dbReference>
<feature type="domain" description="Ig-like" evidence="8">
    <location>
        <begin position="703"/>
        <end position="794"/>
    </location>
</feature>
<dbReference type="GO" id="GO:0003779">
    <property type="term" value="F:actin binding"/>
    <property type="evidence" value="ECO:0007669"/>
    <property type="project" value="TreeGrafter"/>
</dbReference>
<dbReference type="InterPro" id="IPR011011">
    <property type="entry name" value="Znf_FYVE_PHD"/>
</dbReference>
<dbReference type="InterPro" id="IPR013783">
    <property type="entry name" value="Ig-like_fold"/>
</dbReference>
<dbReference type="PANTHER" id="PTHR14555:SF3">
    <property type="entry name" value="RABBD DOMAIN-CONTAINING PROTEIN"/>
    <property type="match status" value="1"/>
</dbReference>
<keyword evidence="11" id="KW-1185">Reference proteome</keyword>
<dbReference type="OrthoDB" id="10072397at2759"/>